<proteinExistence type="predicted"/>
<organism evidence="8 9">
    <name type="scientific">Glycine soja</name>
    <name type="common">Wild soybean</name>
    <dbReference type="NCBI Taxonomy" id="3848"/>
    <lineage>
        <taxon>Eukaryota</taxon>
        <taxon>Viridiplantae</taxon>
        <taxon>Streptophyta</taxon>
        <taxon>Embryophyta</taxon>
        <taxon>Tracheophyta</taxon>
        <taxon>Spermatophyta</taxon>
        <taxon>Magnoliopsida</taxon>
        <taxon>eudicotyledons</taxon>
        <taxon>Gunneridae</taxon>
        <taxon>Pentapetalae</taxon>
        <taxon>rosids</taxon>
        <taxon>fabids</taxon>
        <taxon>Fabales</taxon>
        <taxon>Fabaceae</taxon>
        <taxon>Papilionoideae</taxon>
        <taxon>50 kb inversion clade</taxon>
        <taxon>NPAAA clade</taxon>
        <taxon>indigoferoid/millettioid clade</taxon>
        <taxon>Phaseoleae</taxon>
        <taxon>Glycine</taxon>
        <taxon>Glycine subgen. Soja</taxon>
    </lineage>
</organism>
<dbReference type="SUPFAM" id="SSF117856">
    <property type="entry name" value="AF0104/ALDC/Ptd012-like"/>
    <property type="match status" value="1"/>
</dbReference>
<dbReference type="AlphaFoldDB" id="A0A445K370"/>
<dbReference type="Pfam" id="PF03479">
    <property type="entry name" value="PCC"/>
    <property type="match status" value="1"/>
</dbReference>
<gene>
    <name evidence="8" type="ORF">D0Y65_013432</name>
</gene>
<evidence type="ECO:0000256" key="4">
    <source>
        <dbReference type="ARBA" id="ARBA00023163"/>
    </source>
</evidence>
<keyword evidence="9" id="KW-1185">Reference proteome</keyword>
<evidence type="ECO:0000259" key="7">
    <source>
        <dbReference type="PROSITE" id="PS51742"/>
    </source>
</evidence>
<keyword evidence="5" id="KW-0539">Nucleus</keyword>
<comment type="subcellular location">
    <subcellularLocation>
        <location evidence="1">Nucleus</location>
    </subcellularLocation>
</comment>
<feature type="region of interest" description="Disordered" evidence="6">
    <location>
        <begin position="57"/>
        <end position="96"/>
    </location>
</feature>
<evidence type="ECO:0000256" key="6">
    <source>
        <dbReference type="SAM" id="MobiDB-lite"/>
    </source>
</evidence>
<dbReference type="InterPro" id="IPR005175">
    <property type="entry name" value="PPC_dom"/>
</dbReference>
<dbReference type="GO" id="GO:0003700">
    <property type="term" value="F:DNA-binding transcription factor activity"/>
    <property type="evidence" value="ECO:0007669"/>
    <property type="project" value="TreeGrafter"/>
</dbReference>
<sequence>MLVNSSIITLHKFHTRMLYNQCDFKLDLKFSLMAANYNNNIISAAAAAFMTPAALHLQPQSDDDDGEGPFSTQRRPRGRPMGSKNKPKPPVIVTRDSPNVLRSHVLEVSPGADVVESLSNYARRRGRGVSVLSGSGTVANVVLRQPAGSVLTLHGRFEIVSMTGTVLPPPAPPGSDGLSVYLSGAQGQVVGGVVVAPLVASSHVVLVAASFANAMFERLPLPLNQHDDDDQVLQEAPRGVMGTEQVADGRNYPFSASLQGEVFGWGGTGTTSSTSTAPPKTHPF</sequence>
<evidence type="ECO:0000256" key="5">
    <source>
        <dbReference type="ARBA" id="ARBA00023242"/>
    </source>
</evidence>
<feature type="region of interest" description="Disordered" evidence="6">
    <location>
        <begin position="265"/>
        <end position="284"/>
    </location>
</feature>
<dbReference type="PANTHER" id="PTHR31100">
    <property type="entry name" value="AT-HOOK MOTIF NUCLEAR-LOCALIZED PROTEIN 15"/>
    <property type="match status" value="1"/>
</dbReference>
<dbReference type="GO" id="GO:0010228">
    <property type="term" value="P:vegetative to reproductive phase transition of meristem"/>
    <property type="evidence" value="ECO:0007669"/>
    <property type="project" value="TreeGrafter"/>
</dbReference>
<dbReference type="GO" id="GO:0005634">
    <property type="term" value="C:nucleus"/>
    <property type="evidence" value="ECO:0007669"/>
    <property type="project" value="UniProtKB-SubCell"/>
</dbReference>
<accession>A0A445K370</accession>
<evidence type="ECO:0000313" key="9">
    <source>
        <dbReference type="Proteomes" id="UP000289340"/>
    </source>
</evidence>
<dbReference type="InterPro" id="IPR014476">
    <property type="entry name" value="AHL15-29"/>
</dbReference>
<comment type="caution">
    <text evidence="8">The sequence shown here is derived from an EMBL/GenBank/DDBJ whole genome shotgun (WGS) entry which is preliminary data.</text>
</comment>
<evidence type="ECO:0000256" key="3">
    <source>
        <dbReference type="ARBA" id="ARBA00023125"/>
    </source>
</evidence>
<reference evidence="8 9" key="1">
    <citation type="submission" date="2018-09" db="EMBL/GenBank/DDBJ databases">
        <title>A high-quality reference genome of wild soybean provides a powerful tool to mine soybean genomes.</title>
        <authorList>
            <person name="Xie M."/>
            <person name="Chung C.Y.L."/>
            <person name="Li M.-W."/>
            <person name="Wong F.-L."/>
            <person name="Chan T.-F."/>
            <person name="Lam H.-M."/>
        </authorList>
    </citation>
    <scope>NUCLEOTIDE SEQUENCE [LARGE SCALE GENOMIC DNA]</scope>
    <source>
        <strain evidence="9">cv. W05</strain>
        <tissue evidence="8">Hypocotyl of etiolated seedlings</tissue>
    </source>
</reference>
<evidence type="ECO:0000313" key="8">
    <source>
        <dbReference type="EMBL" id="RZC05255.1"/>
    </source>
</evidence>
<keyword evidence="2" id="KW-0805">Transcription regulation</keyword>
<evidence type="ECO:0000256" key="2">
    <source>
        <dbReference type="ARBA" id="ARBA00023015"/>
    </source>
</evidence>
<dbReference type="FunFam" id="3.30.1330.80:FF:000002">
    <property type="entry name" value="AT-hook motif nuclear-localized protein"/>
    <property type="match status" value="1"/>
</dbReference>
<dbReference type="GO" id="GO:0003680">
    <property type="term" value="F:minor groove of adenine-thymine-rich DNA binding"/>
    <property type="evidence" value="ECO:0007669"/>
    <property type="project" value="InterPro"/>
</dbReference>
<evidence type="ECO:0000256" key="1">
    <source>
        <dbReference type="ARBA" id="ARBA00004123"/>
    </source>
</evidence>
<name>A0A445K370_GLYSO</name>
<dbReference type="CDD" id="cd11378">
    <property type="entry name" value="DUF296"/>
    <property type="match status" value="1"/>
</dbReference>
<feature type="domain" description="PPC" evidence="7">
    <location>
        <begin position="98"/>
        <end position="238"/>
    </location>
</feature>
<dbReference type="Gene3D" id="3.30.1330.80">
    <property type="entry name" value="Hypothetical protein, similar to alpha- acetolactate decarboxylase, domain 2"/>
    <property type="match status" value="1"/>
</dbReference>
<dbReference type="EMBL" id="QZWG01000006">
    <property type="protein sequence ID" value="RZC05255.1"/>
    <property type="molecule type" value="Genomic_DNA"/>
</dbReference>
<keyword evidence="3" id="KW-0238">DNA-binding</keyword>
<keyword evidence="4" id="KW-0804">Transcription</keyword>
<dbReference type="Gramene" id="XM_028378371.1">
    <property type="protein sequence ID" value="XP_028234172.1"/>
    <property type="gene ID" value="LOC114413988"/>
</dbReference>
<protein>
    <submittedName>
        <fullName evidence="8">AT-hook motif nuclear-localized protein 29</fullName>
    </submittedName>
</protein>
<dbReference type="PANTHER" id="PTHR31100:SF51">
    <property type="entry name" value="AT-HOOK MOTIF NUCLEAR-LOCALIZED PROTEIN 29"/>
    <property type="match status" value="1"/>
</dbReference>
<dbReference type="PROSITE" id="PS51742">
    <property type="entry name" value="PPC"/>
    <property type="match status" value="1"/>
</dbReference>
<dbReference type="Proteomes" id="UP000289340">
    <property type="component" value="Chromosome 6"/>
</dbReference>